<dbReference type="Pfam" id="PF00691">
    <property type="entry name" value="OmpA"/>
    <property type="match status" value="1"/>
</dbReference>
<dbReference type="PRINTS" id="PR01022">
    <property type="entry name" value="OUTRMMBRANEA"/>
</dbReference>
<dbReference type="Pfam" id="PF01389">
    <property type="entry name" value="OmpA_membrane"/>
    <property type="match status" value="1"/>
</dbReference>
<dbReference type="AlphaFoldDB" id="A0A4V2SJY6"/>
<dbReference type="NCBIfam" id="NF008071">
    <property type="entry name" value="PRK10808.1"/>
    <property type="match status" value="1"/>
</dbReference>
<dbReference type="InterPro" id="IPR036737">
    <property type="entry name" value="OmpA-like_sf"/>
</dbReference>
<dbReference type="GO" id="GO:0009279">
    <property type="term" value="C:cell outer membrane"/>
    <property type="evidence" value="ECO:0007669"/>
    <property type="project" value="UniProtKB-SubCell"/>
</dbReference>
<keyword evidence="6 11" id="KW-0406">Ion transport</keyword>
<feature type="disulfide bond" evidence="11">
    <location>
        <begin position="348"/>
        <end position="360"/>
    </location>
</feature>
<keyword evidence="14" id="KW-1185">Reference proteome</keyword>
<accession>A0A4V2SJY6</accession>
<feature type="site" description="Part of salt bridge gating mechanism" evidence="11">
    <location>
        <position position="191"/>
    </location>
</feature>
<evidence type="ECO:0000256" key="2">
    <source>
        <dbReference type="ARBA" id="ARBA00005710"/>
    </source>
</evidence>
<organism evidence="13 14">
    <name type="scientific">Nicoletella semolina</name>
    <dbReference type="NCBI Taxonomy" id="271160"/>
    <lineage>
        <taxon>Bacteria</taxon>
        <taxon>Pseudomonadati</taxon>
        <taxon>Pseudomonadota</taxon>
        <taxon>Gammaproteobacteria</taxon>
        <taxon>Pasteurellales</taxon>
        <taxon>Pasteurellaceae</taxon>
        <taxon>Nicoletella</taxon>
    </lineage>
</organism>
<dbReference type="Gene3D" id="3.30.1330.60">
    <property type="entry name" value="OmpA-like domain"/>
    <property type="match status" value="1"/>
</dbReference>
<keyword evidence="3 11" id="KW-0813">Transport</keyword>
<comment type="similarity">
    <text evidence="2 11">Belongs to the outer membrane OOP (TC 1.B.6) superfamily. OmpA family.</text>
</comment>
<dbReference type="PRINTS" id="PR01021">
    <property type="entry name" value="OMPADOMAIN"/>
</dbReference>
<feature type="signal peptide" evidence="11">
    <location>
        <begin position="1"/>
        <end position="21"/>
    </location>
</feature>
<dbReference type="SMR" id="A0A4V2SJY6"/>
<dbReference type="HAMAP" id="MF_00842">
    <property type="entry name" value="OmpA"/>
    <property type="match status" value="1"/>
</dbReference>
<dbReference type="SUPFAM" id="SSF103088">
    <property type="entry name" value="OmpA-like"/>
    <property type="match status" value="1"/>
</dbReference>
<feature type="site" description="Part of salt bridge gating mechanism" evidence="11">
    <location>
        <position position="94"/>
    </location>
</feature>
<keyword evidence="9 11" id="KW-1015">Disulfide bond</keyword>
<dbReference type="InterPro" id="IPR006690">
    <property type="entry name" value="OMPA-like_CS"/>
</dbReference>
<evidence type="ECO:0000259" key="12">
    <source>
        <dbReference type="PROSITE" id="PS51123"/>
    </source>
</evidence>
<evidence type="ECO:0000256" key="8">
    <source>
        <dbReference type="ARBA" id="ARBA00023136"/>
    </source>
</evidence>
<dbReference type="CDD" id="cd07185">
    <property type="entry name" value="OmpA_C-like"/>
    <property type="match status" value="1"/>
</dbReference>
<comment type="subunit">
    <text evidence="11">Monomer and homodimer.</text>
</comment>
<dbReference type="InterPro" id="IPR006664">
    <property type="entry name" value="OMP_bac"/>
</dbReference>
<keyword evidence="4 11" id="KW-1134">Transmembrane beta strand</keyword>
<sequence length="379" mass="40815" precursor="true">MKKTIIALAVSGLAVASVAQAAPKANTFYVGAKAGWTNFHNDINQFNSKYATDSRFNTVNVKGQDGFKGYSVNRHAVTYGVFGGYQIIDNLALEIGYDDLGRVRLSEKNAKDESVVIFKHSAHGAHLSLKPSVEVAKGLDLFAKVSAVLVRNDYKNYNLDGSQADKYHTLRTSLGVGGGVEYAILPELSLRTEYQWLRRVGNFEKAVQKANGTTNVKYSPDSHSVSLGLVYRFGQGSDPVAVAAPEVINKSFAFNSDVLFAFGKADLALSGQQVLDSVNDEISKLGINSPSVQVSGYTDRIGSEAANLKLSQRRAETVANYIVSKGVNPANVTAVGYGEANPVTGHTCDTVKGRKALIACLAPDRRVELQVQGEKQITM</sequence>
<feature type="domain" description="OmpA-like" evidence="12">
    <location>
        <begin position="247"/>
        <end position="375"/>
    </location>
</feature>
<dbReference type="InterPro" id="IPR006665">
    <property type="entry name" value="OmpA-like"/>
</dbReference>
<keyword evidence="10 11" id="KW-0998">Cell outer membrane</keyword>
<dbReference type="EMBL" id="SLXJ01000006">
    <property type="protein sequence ID" value="TCP17356.1"/>
    <property type="molecule type" value="Genomic_DNA"/>
</dbReference>
<evidence type="ECO:0000256" key="10">
    <source>
        <dbReference type="ARBA" id="ARBA00023237"/>
    </source>
</evidence>
<dbReference type="GO" id="GO:0046930">
    <property type="term" value="C:pore complex"/>
    <property type="evidence" value="ECO:0007669"/>
    <property type="project" value="UniProtKB-KW"/>
</dbReference>
<keyword evidence="8 11" id="KW-0472">Membrane</keyword>
<keyword evidence="11" id="KW-0732">Signal</keyword>
<evidence type="ECO:0000256" key="9">
    <source>
        <dbReference type="ARBA" id="ARBA00023157"/>
    </source>
</evidence>
<dbReference type="PANTHER" id="PTHR30329">
    <property type="entry name" value="STATOR ELEMENT OF FLAGELLAR MOTOR COMPLEX"/>
    <property type="match status" value="1"/>
</dbReference>
<evidence type="ECO:0000256" key="1">
    <source>
        <dbReference type="ARBA" id="ARBA00004571"/>
    </source>
</evidence>
<keyword evidence="7 11" id="KW-0626">Porin</keyword>
<dbReference type="PROSITE" id="PS51123">
    <property type="entry name" value="OMPA_2"/>
    <property type="match status" value="1"/>
</dbReference>
<dbReference type="Proteomes" id="UP000295537">
    <property type="component" value="Unassembled WGS sequence"/>
</dbReference>
<protein>
    <recommendedName>
        <fullName evidence="11">Outer membrane protein A</fullName>
    </recommendedName>
    <alternativeName>
        <fullName evidence="11">Outer membrane porin A</fullName>
    </alternativeName>
</protein>
<evidence type="ECO:0000256" key="6">
    <source>
        <dbReference type="ARBA" id="ARBA00023065"/>
    </source>
</evidence>
<dbReference type="RefSeq" id="WP_132501286.1">
    <property type="nucleotide sequence ID" value="NZ_LVXA01000001.1"/>
</dbReference>
<gene>
    <name evidence="11" type="primary">ompA</name>
    <name evidence="13" type="ORF">EV693_10636</name>
</gene>
<comment type="function">
    <text evidence="11">With TolR probably plays a role in maintaining the position of the peptidoglycan cell wall in the periplasm. Acts as a porin with low permeability that allows slow penetration of small solutes; an internal gate slows down solute passage.</text>
</comment>
<evidence type="ECO:0000313" key="13">
    <source>
        <dbReference type="EMBL" id="TCP17356.1"/>
    </source>
</evidence>
<comment type="subcellular location">
    <subcellularLocation>
        <location evidence="1 11">Cell outer membrane</location>
        <topology evidence="1 11">Multi-pass membrane protein</topology>
    </subcellularLocation>
</comment>
<comment type="domain">
    <text evidence="11">The extracellular loops are most variable in sequence, and in some bacteria confer sensitivity to phage and/or colicins.</text>
</comment>
<proteinExistence type="inferred from homology"/>
<dbReference type="OrthoDB" id="1149075at2"/>
<evidence type="ECO:0000256" key="3">
    <source>
        <dbReference type="ARBA" id="ARBA00022448"/>
    </source>
</evidence>
<dbReference type="Gene3D" id="2.40.160.20">
    <property type="match status" value="1"/>
</dbReference>
<reference evidence="13 14" key="1">
    <citation type="submission" date="2019-03" db="EMBL/GenBank/DDBJ databases">
        <title>Genomic Encyclopedia of Type Strains, Phase IV (KMG-IV): sequencing the most valuable type-strain genomes for metagenomic binning, comparative biology and taxonomic classification.</title>
        <authorList>
            <person name="Goeker M."/>
        </authorList>
    </citation>
    <scope>NUCLEOTIDE SEQUENCE [LARGE SCALE GENOMIC DNA]</scope>
    <source>
        <strain evidence="13 14">DSM 16380</strain>
    </source>
</reference>
<dbReference type="PANTHER" id="PTHR30329:SF21">
    <property type="entry name" value="LIPOPROTEIN YIAD-RELATED"/>
    <property type="match status" value="1"/>
</dbReference>
<feature type="chain" id="PRO_5026393748" description="Outer membrane protein A" evidence="11">
    <location>
        <begin position="22"/>
        <end position="379"/>
    </location>
</feature>
<evidence type="ECO:0000256" key="4">
    <source>
        <dbReference type="ARBA" id="ARBA00022452"/>
    </source>
</evidence>
<dbReference type="InterPro" id="IPR011250">
    <property type="entry name" value="OMP/PagP_B-barrel"/>
</dbReference>
<dbReference type="SUPFAM" id="SSF56925">
    <property type="entry name" value="OMPA-like"/>
    <property type="match status" value="1"/>
</dbReference>
<comment type="caution">
    <text evidence="13">The sequence shown here is derived from an EMBL/GenBank/DDBJ whole genome shotgun (WGS) entry which is preliminary data.</text>
</comment>
<evidence type="ECO:0000256" key="11">
    <source>
        <dbReference type="HAMAP-Rule" id="MF_00842"/>
    </source>
</evidence>
<evidence type="ECO:0000313" key="14">
    <source>
        <dbReference type="Proteomes" id="UP000295537"/>
    </source>
</evidence>
<dbReference type="InterPro" id="IPR000498">
    <property type="entry name" value="OmpA-like_TM_dom"/>
</dbReference>
<dbReference type="GO" id="GO:0034220">
    <property type="term" value="P:monoatomic ion transmembrane transport"/>
    <property type="evidence" value="ECO:0007669"/>
    <property type="project" value="UniProtKB-UniRule"/>
</dbReference>
<dbReference type="PROSITE" id="PS01068">
    <property type="entry name" value="OMPA_1"/>
    <property type="match status" value="1"/>
</dbReference>
<dbReference type="InterPro" id="IPR002368">
    <property type="entry name" value="OmpA"/>
</dbReference>
<evidence type="ECO:0000256" key="5">
    <source>
        <dbReference type="ARBA" id="ARBA00022692"/>
    </source>
</evidence>
<evidence type="ECO:0000256" key="7">
    <source>
        <dbReference type="ARBA" id="ARBA00023114"/>
    </source>
</evidence>
<name>A0A4V2SJY6_9PAST</name>
<dbReference type="GO" id="GO:0015288">
    <property type="term" value="F:porin activity"/>
    <property type="evidence" value="ECO:0007669"/>
    <property type="project" value="UniProtKB-UniRule"/>
</dbReference>
<dbReference type="InterPro" id="IPR050330">
    <property type="entry name" value="Bact_OuterMem_StrucFunc"/>
</dbReference>
<keyword evidence="5 11" id="KW-0812">Transmembrane</keyword>